<accession>A0A8D8KHP1</accession>
<feature type="region of interest" description="Disordered" evidence="1">
    <location>
        <begin position="28"/>
        <end position="101"/>
    </location>
</feature>
<evidence type="ECO:0000256" key="1">
    <source>
        <dbReference type="SAM" id="MobiDB-lite"/>
    </source>
</evidence>
<proteinExistence type="predicted"/>
<dbReference type="EMBL" id="HBUE01055841">
    <property type="protein sequence ID" value="CAG6466398.1"/>
    <property type="molecule type" value="Transcribed_RNA"/>
</dbReference>
<dbReference type="EMBL" id="HBUE01325996">
    <property type="protein sequence ID" value="CAG6590910.1"/>
    <property type="molecule type" value="Transcribed_RNA"/>
</dbReference>
<dbReference type="EMBL" id="HBUE01219422">
    <property type="protein sequence ID" value="CAG6538894.1"/>
    <property type="molecule type" value="Transcribed_RNA"/>
</dbReference>
<evidence type="ECO:0000313" key="2">
    <source>
        <dbReference type="EMBL" id="CAG6590910.1"/>
    </source>
</evidence>
<dbReference type="AlphaFoldDB" id="A0A8D8KHP1"/>
<sequence>MVDVRWHLRSCLLGSHQPGVVPVQQGPPPVAGQSGTPAAAVRSQPAVRTHRQAQNQWHDIEHGPQCALYDQQRDGTELGDGTGAGESDRRTTVLPVPVPRDPHPLWAARPVWVGAQRRGVHLSGRDPNLRLQLAAVLQLQ</sequence>
<name>A0A8D8KHP1_CULPI</name>
<organism evidence="2">
    <name type="scientific">Culex pipiens</name>
    <name type="common">House mosquito</name>
    <dbReference type="NCBI Taxonomy" id="7175"/>
    <lineage>
        <taxon>Eukaryota</taxon>
        <taxon>Metazoa</taxon>
        <taxon>Ecdysozoa</taxon>
        <taxon>Arthropoda</taxon>
        <taxon>Hexapoda</taxon>
        <taxon>Insecta</taxon>
        <taxon>Pterygota</taxon>
        <taxon>Neoptera</taxon>
        <taxon>Endopterygota</taxon>
        <taxon>Diptera</taxon>
        <taxon>Nematocera</taxon>
        <taxon>Culicoidea</taxon>
        <taxon>Culicidae</taxon>
        <taxon>Culicinae</taxon>
        <taxon>Culicini</taxon>
        <taxon>Culex</taxon>
        <taxon>Culex</taxon>
    </lineage>
</organism>
<reference evidence="2" key="1">
    <citation type="submission" date="2021-05" db="EMBL/GenBank/DDBJ databases">
        <authorList>
            <person name="Alioto T."/>
            <person name="Alioto T."/>
            <person name="Gomez Garrido J."/>
        </authorList>
    </citation>
    <scope>NUCLEOTIDE SEQUENCE</scope>
</reference>
<protein>
    <submittedName>
        <fullName evidence="2">(northern house mosquito) hypothetical protein</fullName>
    </submittedName>
</protein>